<evidence type="ECO:0000313" key="7">
    <source>
        <dbReference type="EMBL" id="KZT43252.1"/>
    </source>
</evidence>
<sequence>MPDDVRGALAAWEYSDSPSSANPSNTSQQPPRLSTDTWKDGSTATVVEPTFDEAVLRALCELDCGVPLLLDRIKQNMVSCREASVFFKKRALLEDEYGRAMQKVSKTSSEVYSMNDGKAGSFVAAWQKSMKIHESIAESRIRFAQRLNEMSEELAQLAKEVDKNRKQTKDLASRYERSLLDAEQSMEKAKNRFDMTGEELERILVAKEGESIKDTGLQHTVKGNPSGKRAIGKAVAKGGLLLKGKNPANIQRQEDDVRARMSTASDTFRKAVLDTQAMRQEYFNFQLPRILRALKECSDEIDLGMQYHFTRYAFLYESIILGEGSTLSPVGTEEGLKATMDSIDNRGDFKTYMQNYTVAFNSGSVGAGTISGRILRREGPWEEGFLPPLPSHMPQSSSHSSASASTSQIPDKGRPTFGVDLTEQMARDNVEIPLVLTKCCEAIERWGLRSQGIYRISGTVLKVAKLKERLDRDIDAVDLDSEEWTSDINNIAGVTKLWLRELPEPLLTHQLHNGFVDAAKIDNDRLRQIRLHERVNELPDPNYATLKYLMGHLYRISREEESNQMSISNLSIVFGPTLFGVPNGQTNGVGASSSGNMPASGMSDTTFQNRAIETILEHYTDIFVDESEAS</sequence>
<evidence type="ECO:0000256" key="3">
    <source>
        <dbReference type="SAM" id="Coils"/>
    </source>
</evidence>
<dbReference type="InterPro" id="IPR001060">
    <property type="entry name" value="FCH_dom"/>
</dbReference>
<dbReference type="InterPro" id="IPR031160">
    <property type="entry name" value="F_BAR_dom"/>
</dbReference>
<dbReference type="PANTHER" id="PTHR23176">
    <property type="entry name" value="RHO/RAC/CDC GTPASE-ACTIVATING PROTEIN"/>
    <property type="match status" value="1"/>
</dbReference>
<dbReference type="PROSITE" id="PS50238">
    <property type="entry name" value="RHOGAP"/>
    <property type="match status" value="1"/>
</dbReference>
<evidence type="ECO:0000256" key="1">
    <source>
        <dbReference type="ARBA" id="ARBA00022468"/>
    </source>
</evidence>
<evidence type="ECO:0000256" key="2">
    <source>
        <dbReference type="PROSITE-ProRule" id="PRU01077"/>
    </source>
</evidence>
<dbReference type="GO" id="GO:0005737">
    <property type="term" value="C:cytoplasm"/>
    <property type="evidence" value="ECO:0007669"/>
    <property type="project" value="TreeGrafter"/>
</dbReference>
<name>A0A166I001_9AGAM</name>
<dbReference type="InterPro" id="IPR000198">
    <property type="entry name" value="RhoGAP_dom"/>
</dbReference>
<dbReference type="Pfam" id="PF00611">
    <property type="entry name" value="FCH"/>
    <property type="match status" value="1"/>
</dbReference>
<dbReference type="Gene3D" id="1.10.555.10">
    <property type="entry name" value="Rho GTPase activation protein"/>
    <property type="match status" value="1"/>
</dbReference>
<dbReference type="OrthoDB" id="79452at2759"/>
<evidence type="ECO:0000256" key="4">
    <source>
        <dbReference type="SAM" id="MobiDB-lite"/>
    </source>
</evidence>
<dbReference type="GO" id="GO:0007165">
    <property type="term" value="P:signal transduction"/>
    <property type="evidence" value="ECO:0007669"/>
    <property type="project" value="InterPro"/>
</dbReference>
<dbReference type="Pfam" id="PF00620">
    <property type="entry name" value="RhoGAP"/>
    <property type="match status" value="1"/>
</dbReference>
<proteinExistence type="predicted"/>
<dbReference type="Proteomes" id="UP000076798">
    <property type="component" value="Unassembled WGS sequence"/>
</dbReference>
<dbReference type="SMART" id="SM00324">
    <property type="entry name" value="RhoGAP"/>
    <property type="match status" value="1"/>
</dbReference>
<dbReference type="AlphaFoldDB" id="A0A166I001"/>
<organism evidence="7 8">
    <name type="scientific">Sistotremastrum suecicum HHB10207 ss-3</name>
    <dbReference type="NCBI Taxonomy" id="1314776"/>
    <lineage>
        <taxon>Eukaryota</taxon>
        <taxon>Fungi</taxon>
        <taxon>Dikarya</taxon>
        <taxon>Basidiomycota</taxon>
        <taxon>Agaricomycotina</taxon>
        <taxon>Agaricomycetes</taxon>
        <taxon>Sistotremastrales</taxon>
        <taxon>Sistotremastraceae</taxon>
        <taxon>Sistotremastrum</taxon>
    </lineage>
</organism>
<dbReference type="PANTHER" id="PTHR23176:SF134">
    <property type="entry name" value="RHO-TYPE GTPASE-ACTIVATING PROTEIN"/>
    <property type="match status" value="1"/>
</dbReference>
<keyword evidence="8" id="KW-1185">Reference proteome</keyword>
<keyword evidence="1" id="KW-0343">GTPase activation</keyword>
<dbReference type="InterPro" id="IPR050729">
    <property type="entry name" value="Rho-GAP"/>
</dbReference>
<dbReference type="InterPro" id="IPR027267">
    <property type="entry name" value="AH/BAR_dom_sf"/>
</dbReference>
<feature type="domain" description="Rho-GAP" evidence="5">
    <location>
        <begin position="419"/>
        <end position="623"/>
    </location>
</feature>
<evidence type="ECO:0000259" key="6">
    <source>
        <dbReference type="PROSITE" id="PS51741"/>
    </source>
</evidence>
<feature type="compositionally biased region" description="Polar residues" evidence="4">
    <location>
        <begin position="16"/>
        <end position="39"/>
    </location>
</feature>
<accession>A0A166I001</accession>
<dbReference type="EMBL" id="KV428009">
    <property type="protein sequence ID" value="KZT43252.1"/>
    <property type="molecule type" value="Genomic_DNA"/>
</dbReference>
<protein>
    <submittedName>
        <fullName evidence="7">RhoGAP-domain-containing protein</fullName>
    </submittedName>
</protein>
<keyword evidence="2 3" id="KW-0175">Coiled coil</keyword>
<dbReference type="Gene3D" id="1.20.1270.60">
    <property type="entry name" value="Arfaptin homology (AH) domain/BAR domain"/>
    <property type="match status" value="1"/>
</dbReference>
<feature type="domain" description="F-BAR" evidence="6">
    <location>
        <begin position="49"/>
        <end position="348"/>
    </location>
</feature>
<dbReference type="STRING" id="1314776.A0A166I001"/>
<dbReference type="SUPFAM" id="SSF48350">
    <property type="entry name" value="GTPase activation domain, GAP"/>
    <property type="match status" value="1"/>
</dbReference>
<dbReference type="SUPFAM" id="SSF103657">
    <property type="entry name" value="BAR/IMD domain-like"/>
    <property type="match status" value="1"/>
</dbReference>
<feature type="coiled-coil region" evidence="3">
    <location>
        <begin position="140"/>
        <end position="192"/>
    </location>
</feature>
<feature type="region of interest" description="Disordered" evidence="4">
    <location>
        <begin position="385"/>
        <end position="416"/>
    </location>
</feature>
<gene>
    <name evidence="7" type="ORF">SISSUDRAFT_978707</name>
</gene>
<evidence type="ECO:0000313" key="8">
    <source>
        <dbReference type="Proteomes" id="UP000076798"/>
    </source>
</evidence>
<evidence type="ECO:0000259" key="5">
    <source>
        <dbReference type="PROSITE" id="PS50238"/>
    </source>
</evidence>
<dbReference type="InterPro" id="IPR008936">
    <property type="entry name" value="Rho_GTPase_activation_prot"/>
</dbReference>
<feature type="region of interest" description="Disordered" evidence="4">
    <location>
        <begin position="12"/>
        <end position="39"/>
    </location>
</feature>
<dbReference type="GO" id="GO:0005096">
    <property type="term" value="F:GTPase activator activity"/>
    <property type="evidence" value="ECO:0007669"/>
    <property type="project" value="UniProtKB-KW"/>
</dbReference>
<dbReference type="PROSITE" id="PS51741">
    <property type="entry name" value="F_BAR"/>
    <property type="match status" value="1"/>
</dbReference>
<feature type="compositionally biased region" description="Low complexity" evidence="4">
    <location>
        <begin position="392"/>
        <end position="408"/>
    </location>
</feature>
<dbReference type="SMART" id="SM00055">
    <property type="entry name" value="FCH"/>
    <property type="match status" value="1"/>
</dbReference>
<reference evidence="7 8" key="1">
    <citation type="journal article" date="2016" name="Mol. Biol. Evol.">
        <title>Comparative Genomics of Early-Diverging Mushroom-Forming Fungi Provides Insights into the Origins of Lignocellulose Decay Capabilities.</title>
        <authorList>
            <person name="Nagy L.G."/>
            <person name="Riley R."/>
            <person name="Tritt A."/>
            <person name="Adam C."/>
            <person name="Daum C."/>
            <person name="Floudas D."/>
            <person name="Sun H."/>
            <person name="Yadav J.S."/>
            <person name="Pangilinan J."/>
            <person name="Larsson K.H."/>
            <person name="Matsuura K."/>
            <person name="Barry K."/>
            <person name="Labutti K."/>
            <person name="Kuo R."/>
            <person name="Ohm R.A."/>
            <person name="Bhattacharya S.S."/>
            <person name="Shirouzu T."/>
            <person name="Yoshinaga Y."/>
            <person name="Martin F.M."/>
            <person name="Grigoriev I.V."/>
            <person name="Hibbett D.S."/>
        </authorList>
    </citation>
    <scope>NUCLEOTIDE SEQUENCE [LARGE SCALE GENOMIC DNA]</scope>
    <source>
        <strain evidence="7 8">HHB10207 ss-3</strain>
    </source>
</reference>